<dbReference type="Pfam" id="PF11300">
    <property type="entry name" value="DUF3102"/>
    <property type="match status" value="1"/>
</dbReference>
<dbReference type="Proteomes" id="UP001498469">
    <property type="component" value="Unassembled WGS sequence"/>
</dbReference>
<accession>A0ABU7UT84</accession>
<gene>
    <name evidence="1" type="ORF">SJI18_20170</name>
</gene>
<reference evidence="1 2" key="1">
    <citation type="submission" date="2023-11" db="EMBL/GenBank/DDBJ databases">
        <title>Draft genome sequence of a psychrophilic Clostridium strain from permafrost water brine.</title>
        <authorList>
            <person name="Shcherbakova V.A."/>
            <person name="Trubitsyn V.E."/>
            <person name="Zakharyuk A.G."/>
        </authorList>
    </citation>
    <scope>NUCLEOTIDE SEQUENCE [LARGE SCALE GENOMIC DNA]</scope>
    <source>
        <strain evidence="1 2">14F</strain>
    </source>
</reference>
<protein>
    <submittedName>
        <fullName evidence="1">DUF3102 domain-containing protein</fullName>
    </submittedName>
</protein>
<dbReference type="RefSeq" id="WP_331702807.1">
    <property type="nucleotide sequence ID" value="NZ_JAZHFS010000026.1"/>
</dbReference>
<dbReference type="EMBL" id="JAZHFS010000026">
    <property type="protein sequence ID" value="MEF2114610.1"/>
    <property type="molecule type" value="Genomic_DNA"/>
</dbReference>
<evidence type="ECO:0000313" key="1">
    <source>
        <dbReference type="EMBL" id="MEF2114610.1"/>
    </source>
</evidence>
<keyword evidence="2" id="KW-1185">Reference proteome</keyword>
<organism evidence="1 2">
    <name type="scientific">Clostridium frigoriphilum</name>
    <dbReference type="NCBI Taxonomy" id="443253"/>
    <lineage>
        <taxon>Bacteria</taxon>
        <taxon>Bacillati</taxon>
        <taxon>Bacillota</taxon>
        <taxon>Clostridia</taxon>
        <taxon>Eubacteriales</taxon>
        <taxon>Clostridiaceae</taxon>
        <taxon>Clostridium</taxon>
    </lineage>
</organism>
<sequence>MQVATEFPNSSTLMNLNKSKVLALLDVPQAERETFLEENKVNEMTTREYQQIIS</sequence>
<proteinExistence type="predicted"/>
<dbReference type="InterPro" id="IPR021451">
    <property type="entry name" value="DUF3102"/>
</dbReference>
<comment type="caution">
    <text evidence="1">The sequence shown here is derived from an EMBL/GenBank/DDBJ whole genome shotgun (WGS) entry which is preliminary data.</text>
</comment>
<name>A0ABU7UT84_9CLOT</name>
<evidence type="ECO:0000313" key="2">
    <source>
        <dbReference type="Proteomes" id="UP001498469"/>
    </source>
</evidence>